<protein>
    <submittedName>
        <fullName evidence="1">Uncharacterized protein</fullName>
    </submittedName>
</protein>
<dbReference type="EMBL" id="NVMD01000002">
    <property type="protein sequence ID" value="PED16351.1"/>
    <property type="molecule type" value="Genomic_DNA"/>
</dbReference>
<name>A0A9X6U4R2_BACTU</name>
<reference evidence="1 2" key="1">
    <citation type="submission" date="2017-09" db="EMBL/GenBank/DDBJ databases">
        <title>Large-scale bioinformatics analysis of Bacillus genomes uncovers conserved roles of natural products in bacterial physiology.</title>
        <authorList>
            <consortium name="Agbiome Team Llc"/>
            <person name="Bleich R.M."/>
            <person name="Grubbs K.J."/>
            <person name="Santa Maria K.C."/>
            <person name="Allen S.E."/>
            <person name="Farag S."/>
            <person name="Shank E.A."/>
            <person name="Bowers A."/>
        </authorList>
    </citation>
    <scope>NUCLEOTIDE SEQUENCE [LARGE SCALE GENOMIC DNA]</scope>
    <source>
        <strain evidence="1 2">AFS094940</strain>
    </source>
</reference>
<dbReference type="AlphaFoldDB" id="A0A9X6U4R2"/>
<gene>
    <name evidence="1" type="ORF">CON01_00445</name>
</gene>
<accession>A0A9X6U4R2</accession>
<dbReference type="RefSeq" id="WP_097876947.1">
    <property type="nucleotide sequence ID" value="NZ_NUIV01000047.1"/>
</dbReference>
<evidence type="ECO:0000313" key="2">
    <source>
        <dbReference type="Proteomes" id="UP000220127"/>
    </source>
</evidence>
<proteinExistence type="predicted"/>
<organism evidence="1 2">
    <name type="scientific">Bacillus thuringiensis</name>
    <dbReference type="NCBI Taxonomy" id="1428"/>
    <lineage>
        <taxon>Bacteria</taxon>
        <taxon>Bacillati</taxon>
        <taxon>Bacillota</taxon>
        <taxon>Bacilli</taxon>
        <taxon>Bacillales</taxon>
        <taxon>Bacillaceae</taxon>
        <taxon>Bacillus</taxon>
        <taxon>Bacillus cereus group</taxon>
    </lineage>
</organism>
<comment type="caution">
    <text evidence="1">The sequence shown here is derived from an EMBL/GenBank/DDBJ whole genome shotgun (WGS) entry which is preliminary data.</text>
</comment>
<evidence type="ECO:0000313" key="1">
    <source>
        <dbReference type="EMBL" id="PED16351.1"/>
    </source>
</evidence>
<dbReference type="Proteomes" id="UP000220127">
    <property type="component" value="Unassembled WGS sequence"/>
</dbReference>
<sequence>MNEWNGNYQGGRKTCSDCINYNQERKTCNLIQAKIHNAIDVVVEKANICANFQLKAHLRFRVTDKIDCADGIWRYEDYIEWLMNDFYKPYRLDRTKIVGSSKLGCVVADGGRLAELIPNTYSPLYGTLDCMRCKTLNYIRNILIVKGHSFHVNLLDFRDLTFVTGEGLMIYDKHTWRPTKRSKIVEEWHNRFDLKKLAEELKGELR</sequence>